<accession>A0ABT6L203</accession>
<protein>
    <submittedName>
        <fullName evidence="2">SnoaL-like aldol condensation-catalyzing enzyme</fullName>
    </submittedName>
</protein>
<gene>
    <name evidence="2" type="ORF">M2272_003639</name>
</gene>
<dbReference type="Pfam" id="PF12680">
    <property type="entry name" value="SnoaL_2"/>
    <property type="match status" value="1"/>
</dbReference>
<keyword evidence="3" id="KW-1185">Reference proteome</keyword>
<dbReference type="InterPro" id="IPR032710">
    <property type="entry name" value="NTF2-like_dom_sf"/>
</dbReference>
<evidence type="ECO:0000313" key="2">
    <source>
        <dbReference type="EMBL" id="MDH6196986.1"/>
    </source>
</evidence>
<feature type="domain" description="SnoaL-like" evidence="1">
    <location>
        <begin position="25"/>
        <end position="106"/>
    </location>
</feature>
<evidence type="ECO:0000259" key="1">
    <source>
        <dbReference type="Pfam" id="PF12680"/>
    </source>
</evidence>
<sequence>MARFTRDELLNALDHYTKTVSVCSQTGNWAPFADLFTEDVTYIEHAYGVFHGREAVREWIVSVMKPFPHMRFPHTWVAVDEDNGAIVMEILNVLDHPTEPGREFGFPNITRLVYAGDNQFSSEEDVYNPVRDAPHAVGEWLKAGGVLLSEPLAAKHG</sequence>
<evidence type="ECO:0000313" key="3">
    <source>
        <dbReference type="Proteomes" id="UP001160130"/>
    </source>
</evidence>
<proteinExistence type="predicted"/>
<name>A0ABT6L203_9MYCO</name>
<dbReference type="SUPFAM" id="SSF54427">
    <property type="entry name" value="NTF2-like"/>
    <property type="match status" value="1"/>
</dbReference>
<dbReference type="Gene3D" id="3.10.450.50">
    <property type="match status" value="1"/>
</dbReference>
<dbReference type="RefSeq" id="WP_280833575.1">
    <property type="nucleotide sequence ID" value="NZ_JARXVE010000005.1"/>
</dbReference>
<organism evidence="2 3">
    <name type="scientific">Mycolicibacterium frederiksbergense</name>
    <dbReference type="NCBI Taxonomy" id="117567"/>
    <lineage>
        <taxon>Bacteria</taxon>
        <taxon>Bacillati</taxon>
        <taxon>Actinomycetota</taxon>
        <taxon>Actinomycetes</taxon>
        <taxon>Mycobacteriales</taxon>
        <taxon>Mycobacteriaceae</taxon>
        <taxon>Mycolicibacterium</taxon>
    </lineage>
</organism>
<dbReference type="InterPro" id="IPR037401">
    <property type="entry name" value="SnoaL-like"/>
</dbReference>
<dbReference type="Proteomes" id="UP001160130">
    <property type="component" value="Unassembled WGS sequence"/>
</dbReference>
<reference evidence="2 3" key="1">
    <citation type="submission" date="2023-04" db="EMBL/GenBank/DDBJ databases">
        <title>Forest soil microbial communities from Buena Vista Peninsula, Colon Province, Panama.</title>
        <authorList>
            <person name="Bouskill N."/>
        </authorList>
    </citation>
    <scope>NUCLEOTIDE SEQUENCE [LARGE SCALE GENOMIC DNA]</scope>
    <source>
        <strain evidence="2 3">AC80</strain>
    </source>
</reference>
<comment type="caution">
    <text evidence="2">The sequence shown here is derived from an EMBL/GenBank/DDBJ whole genome shotgun (WGS) entry which is preliminary data.</text>
</comment>
<dbReference type="EMBL" id="JARXVE010000005">
    <property type="protein sequence ID" value="MDH6196986.1"/>
    <property type="molecule type" value="Genomic_DNA"/>
</dbReference>